<comment type="similarity">
    <text evidence="3">Belongs to the UreF family.</text>
</comment>
<protein>
    <recommendedName>
        <fullName evidence="3">Urease accessory protein UreF</fullName>
    </recommendedName>
</protein>
<comment type="caution">
    <text evidence="4">The sequence shown here is derived from an EMBL/GenBank/DDBJ whole genome shotgun (WGS) entry which is preliminary data.</text>
</comment>
<name>A0A967EXN7_9PROT</name>
<dbReference type="Gene3D" id="1.10.4190.10">
    <property type="entry name" value="Urease accessory protein UreF"/>
    <property type="match status" value="1"/>
</dbReference>
<dbReference type="HAMAP" id="MF_01385">
    <property type="entry name" value="UreF"/>
    <property type="match status" value="1"/>
</dbReference>
<dbReference type="InterPro" id="IPR038277">
    <property type="entry name" value="UreF_sf"/>
</dbReference>
<reference evidence="4" key="1">
    <citation type="submission" date="2020-03" db="EMBL/GenBank/DDBJ databases">
        <title>Genome of Pelagibius litoralis DSM 21314T.</title>
        <authorList>
            <person name="Wang G."/>
        </authorList>
    </citation>
    <scope>NUCLEOTIDE SEQUENCE</scope>
    <source>
        <strain evidence="4">DSM 21314</strain>
    </source>
</reference>
<evidence type="ECO:0000256" key="3">
    <source>
        <dbReference type="HAMAP-Rule" id="MF_01385"/>
    </source>
</evidence>
<comment type="subunit">
    <text evidence="3">UreD, UreF and UreG form a complex that acts as a GTP-hydrolysis-dependent molecular chaperone, activating the urease apoprotein by helping to assemble the nickel containing metallocenter of UreC. The UreE protein probably delivers the nickel.</text>
</comment>
<keyword evidence="1 3" id="KW-0996">Nickel insertion</keyword>
<dbReference type="Proteomes" id="UP000761264">
    <property type="component" value="Unassembled WGS sequence"/>
</dbReference>
<comment type="subcellular location">
    <subcellularLocation>
        <location evidence="3">Cytoplasm</location>
    </subcellularLocation>
</comment>
<dbReference type="EMBL" id="JAAQPH010000008">
    <property type="protein sequence ID" value="NIA69317.1"/>
    <property type="molecule type" value="Genomic_DNA"/>
</dbReference>
<gene>
    <name evidence="3" type="primary">ureF</name>
    <name evidence="4" type="ORF">HBA54_12010</name>
</gene>
<evidence type="ECO:0000256" key="1">
    <source>
        <dbReference type="ARBA" id="ARBA00022988"/>
    </source>
</evidence>
<dbReference type="PANTHER" id="PTHR33620:SF1">
    <property type="entry name" value="UREASE ACCESSORY PROTEIN F"/>
    <property type="match status" value="1"/>
</dbReference>
<dbReference type="PANTHER" id="PTHR33620">
    <property type="entry name" value="UREASE ACCESSORY PROTEIN F"/>
    <property type="match status" value="1"/>
</dbReference>
<keyword evidence="3" id="KW-0963">Cytoplasm</keyword>
<dbReference type="AlphaFoldDB" id="A0A967EXN7"/>
<comment type="function">
    <text evidence="3">Required for maturation of urease via the functional incorporation of the urease nickel metallocenter.</text>
</comment>
<evidence type="ECO:0000313" key="4">
    <source>
        <dbReference type="EMBL" id="NIA69317.1"/>
    </source>
</evidence>
<keyword evidence="5" id="KW-1185">Reference proteome</keyword>
<proteinExistence type="inferred from homology"/>
<sequence>MALCRGTNTMTEGLNAAGLYRLMTWLSPSYPVGAFSYSHGLEFVVEQETVTDAAGLRSWLTDLLMLGSGRNDAILFRHAFEAAEDPAALAQVAALAAAFAASSERQLETAAQGRAFAMATADAWPCPALDCLKAAWQGPLVYPVVVGVAAAGHGLPLRASLHAFLHGFAANLVSAGVRLVPLGQSDGQRVTAALEPAIAETVEAALDASLEDLGGAAVLADLAAMKHETQYTRLFRS</sequence>
<accession>A0A967EXN7</accession>
<evidence type="ECO:0000256" key="2">
    <source>
        <dbReference type="ARBA" id="ARBA00023186"/>
    </source>
</evidence>
<keyword evidence="2 3" id="KW-0143">Chaperone</keyword>
<dbReference type="InterPro" id="IPR002639">
    <property type="entry name" value="UreF"/>
</dbReference>
<dbReference type="PIRSF" id="PIRSF009467">
    <property type="entry name" value="Ureas_acces_UreF"/>
    <property type="match status" value="1"/>
</dbReference>
<organism evidence="4 5">
    <name type="scientific">Pelagibius litoralis</name>
    <dbReference type="NCBI Taxonomy" id="374515"/>
    <lineage>
        <taxon>Bacteria</taxon>
        <taxon>Pseudomonadati</taxon>
        <taxon>Pseudomonadota</taxon>
        <taxon>Alphaproteobacteria</taxon>
        <taxon>Rhodospirillales</taxon>
        <taxon>Rhodovibrionaceae</taxon>
        <taxon>Pelagibius</taxon>
    </lineage>
</organism>
<dbReference type="GO" id="GO:0016151">
    <property type="term" value="F:nickel cation binding"/>
    <property type="evidence" value="ECO:0007669"/>
    <property type="project" value="UniProtKB-UniRule"/>
</dbReference>
<dbReference type="GO" id="GO:0005737">
    <property type="term" value="C:cytoplasm"/>
    <property type="evidence" value="ECO:0007669"/>
    <property type="project" value="UniProtKB-SubCell"/>
</dbReference>
<dbReference type="Pfam" id="PF01730">
    <property type="entry name" value="UreF"/>
    <property type="match status" value="1"/>
</dbReference>
<evidence type="ECO:0000313" key="5">
    <source>
        <dbReference type="Proteomes" id="UP000761264"/>
    </source>
</evidence>